<dbReference type="GO" id="GO:0004518">
    <property type="term" value="F:nuclease activity"/>
    <property type="evidence" value="ECO:0007669"/>
    <property type="project" value="InterPro"/>
</dbReference>
<dbReference type="RefSeq" id="WP_103788339.1">
    <property type="nucleotide sequence ID" value="NZ_PQVF01000004.1"/>
</dbReference>
<evidence type="ECO:0000313" key="2">
    <source>
        <dbReference type="EMBL" id="POY37431.1"/>
    </source>
</evidence>
<keyword evidence="3" id="KW-1185">Reference proteome</keyword>
<dbReference type="PANTHER" id="PTHR15160:SF1">
    <property type="entry name" value="VON HIPPEL-LINDAU DISEASE TUMOR SUPPRESSOR"/>
    <property type="match status" value="1"/>
</dbReference>
<name>A0A2S5A4B9_9SPHI</name>
<dbReference type="EMBL" id="PQVF01000004">
    <property type="protein sequence ID" value="POY37431.1"/>
    <property type="molecule type" value="Genomic_DNA"/>
</dbReference>
<dbReference type="AlphaFoldDB" id="A0A2S5A4B9"/>
<reference evidence="2 3" key="1">
    <citation type="submission" date="2018-01" db="EMBL/GenBank/DDBJ databases">
        <authorList>
            <person name="Gaut B.S."/>
            <person name="Morton B.R."/>
            <person name="Clegg M.T."/>
            <person name="Duvall M.R."/>
        </authorList>
    </citation>
    <scope>NUCLEOTIDE SEQUENCE [LARGE SCALE GENOMIC DNA]</scope>
    <source>
        <strain evidence="2 3">HR-AV</strain>
    </source>
</reference>
<evidence type="ECO:0000313" key="3">
    <source>
        <dbReference type="Proteomes" id="UP000236893"/>
    </source>
</evidence>
<gene>
    <name evidence="2" type="ORF">C3K47_06625</name>
</gene>
<sequence>MKKIKLDIVGLSYSQTQSGAYALVMGEVNGRRRLPIIIGGFEAQAIAIEIEKMTPTRPLTHDLFKSFAQAFSIQIQEVIVYNLVDGIFYAKLICFDGKKTLEVDARTSDAIALAVRFNCPIYTYEFILSQAGILIEGNEFVFLENVENKEEIAPVPLSGVSSYASLSDDDLKVQLKAALEEEAYEKAAKIRDELSRRKSS</sequence>
<dbReference type="Pfam" id="PF02577">
    <property type="entry name" value="BFN_dom"/>
    <property type="match status" value="1"/>
</dbReference>
<organism evidence="2 3">
    <name type="scientific">Solitalea longa</name>
    <dbReference type="NCBI Taxonomy" id="2079460"/>
    <lineage>
        <taxon>Bacteria</taxon>
        <taxon>Pseudomonadati</taxon>
        <taxon>Bacteroidota</taxon>
        <taxon>Sphingobacteriia</taxon>
        <taxon>Sphingobacteriales</taxon>
        <taxon>Sphingobacteriaceae</taxon>
        <taxon>Solitalea</taxon>
    </lineage>
</organism>
<dbReference type="InterPro" id="IPR003729">
    <property type="entry name" value="Bi_nuclease_dom"/>
</dbReference>
<accession>A0A2S5A4B9</accession>
<dbReference type="SUPFAM" id="SSF103256">
    <property type="entry name" value="Hypothetical protein TM0160"/>
    <property type="match status" value="1"/>
</dbReference>
<comment type="caution">
    <text evidence="2">The sequence shown here is derived from an EMBL/GenBank/DDBJ whole genome shotgun (WGS) entry which is preliminary data.</text>
</comment>
<proteinExistence type="predicted"/>
<dbReference type="Gene3D" id="3.10.690.10">
    <property type="entry name" value="Bifunctional nuclease domain"/>
    <property type="match status" value="1"/>
</dbReference>
<feature type="domain" description="BFN" evidence="1">
    <location>
        <begin position="3"/>
        <end position="135"/>
    </location>
</feature>
<dbReference type="InterPro" id="IPR036104">
    <property type="entry name" value="BFN_sf"/>
</dbReference>
<dbReference type="Proteomes" id="UP000236893">
    <property type="component" value="Unassembled WGS sequence"/>
</dbReference>
<dbReference type="PROSITE" id="PS51658">
    <property type="entry name" value="BFN"/>
    <property type="match status" value="1"/>
</dbReference>
<evidence type="ECO:0000259" key="1">
    <source>
        <dbReference type="PROSITE" id="PS51658"/>
    </source>
</evidence>
<dbReference type="OrthoDB" id="9788698at2"/>
<dbReference type="PANTHER" id="PTHR15160">
    <property type="entry name" value="VON HIPPEL-LINDAU PROTEIN"/>
    <property type="match status" value="1"/>
</dbReference>
<protein>
    <recommendedName>
        <fullName evidence="1">BFN domain-containing protein</fullName>
    </recommendedName>
</protein>